<comment type="caution">
    <text evidence="9">The sequence shown here is derived from an EMBL/GenBank/DDBJ whole genome shotgun (WGS) entry which is preliminary data.</text>
</comment>
<feature type="transmembrane region" description="Helical" evidence="7">
    <location>
        <begin position="12"/>
        <end position="31"/>
    </location>
</feature>
<comment type="subcellular location">
    <subcellularLocation>
        <location evidence="1 7">Cell membrane</location>
        <topology evidence="1 7">Multi-pass membrane protein</topology>
    </subcellularLocation>
</comment>
<dbReference type="SUPFAM" id="SSF161098">
    <property type="entry name" value="MetI-like"/>
    <property type="match status" value="1"/>
</dbReference>
<evidence type="ECO:0000256" key="2">
    <source>
        <dbReference type="ARBA" id="ARBA00022448"/>
    </source>
</evidence>
<evidence type="ECO:0000256" key="7">
    <source>
        <dbReference type="RuleBase" id="RU363032"/>
    </source>
</evidence>
<organism evidence="9 10">
    <name type="scientific">Cohnella cellulosilytica</name>
    <dbReference type="NCBI Taxonomy" id="986710"/>
    <lineage>
        <taxon>Bacteria</taxon>
        <taxon>Bacillati</taxon>
        <taxon>Bacillota</taxon>
        <taxon>Bacilli</taxon>
        <taxon>Bacillales</taxon>
        <taxon>Paenibacillaceae</taxon>
        <taxon>Cohnella</taxon>
    </lineage>
</organism>
<accession>A0ABW2FCQ9</accession>
<dbReference type="PANTHER" id="PTHR30193">
    <property type="entry name" value="ABC TRANSPORTER PERMEASE PROTEIN"/>
    <property type="match status" value="1"/>
</dbReference>
<evidence type="ECO:0000256" key="3">
    <source>
        <dbReference type="ARBA" id="ARBA00022475"/>
    </source>
</evidence>
<evidence type="ECO:0000313" key="10">
    <source>
        <dbReference type="Proteomes" id="UP001596378"/>
    </source>
</evidence>
<feature type="domain" description="ABC transmembrane type-1" evidence="8">
    <location>
        <begin position="69"/>
        <end position="281"/>
    </location>
</feature>
<keyword evidence="10" id="KW-1185">Reference proteome</keyword>
<dbReference type="Proteomes" id="UP001596378">
    <property type="component" value="Unassembled WGS sequence"/>
</dbReference>
<evidence type="ECO:0000256" key="1">
    <source>
        <dbReference type="ARBA" id="ARBA00004651"/>
    </source>
</evidence>
<comment type="similarity">
    <text evidence="7">Belongs to the binding-protein-dependent transport system permease family.</text>
</comment>
<keyword evidence="3" id="KW-1003">Cell membrane</keyword>
<evidence type="ECO:0000256" key="5">
    <source>
        <dbReference type="ARBA" id="ARBA00022989"/>
    </source>
</evidence>
<evidence type="ECO:0000313" key="9">
    <source>
        <dbReference type="EMBL" id="MFC7150092.1"/>
    </source>
</evidence>
<feature type="transmembrane region" description="Helical" evidence="7">
    <location>
        <begin position="260"/>
        <end position="280"/>
    </location>
</feature>
<feature type="transmembrane region" description="Helical" evidence="7">
    <location>
        <begin position="109"/>
        <end position="127"/>
    </location>
</feature>
<dbReference type="RefSeq" id="WP_378046147.1">
    <property type="nucleotide sequence ID" value="NZ_JBHMDN010000010.1"/>
</dbReference>
<dbReference type="Gene3D" id="1.10.3720.10">
    <property type="entry name" value="MetI-like"/>
    <property type="match status" value="1"/>
</dbReference>
<feature type="transmembrane region" description="Helical" evidence="7">
    <location>
        <begin position="153"/>
        <end position="179"/>
    </location>
</feature>
<evidence type="ECO:0000256" key="4">
    <source>
        <dbReference type="ARBA" id="ARBA00022692"/>
    </source>
</evidence>
<keyword evidence="5 7" id="KW-1133">Transmembrane helix</keyword>
<keyword evidence="2 7" id="KW-0813">Transport</keyword>
<name>A0ABW2FCQ9_9BACL</name>
<dbReference type="InterPro" id="IPR000515">
    <property type="entry name" value="MetI-like"/>
</dbReference>
<keyword evidence="6 7" id="KW-0472">Membrane</keyword>
<dbReference type="InterPro" id="IPR035906">
    <property type="entry name" value="MetI-like_sf"/>
</dbReference>
<dbReference type="Pfam" id="PF00528">
    <property type="entry name" value="BPD_transp_1"/>
    <property type="match status" value="1"/>
</dbReference>
<dbReference type="PROSITE" id="PS50928">
    <property type="entry name" value="ABC_TM1"/>
    <property type="match status" value="1"/>
</dbReference>
<protein>
    <submittedName>
        <fullName evidence="9">Carbohydrate ABC transporter permease</fullName>
    </submittedName>
</protein>
<feature type="transmembrane region" description="Helical" evidence="7">
    <location>
        <begin position="73"/>
        <end position="97"/>
    </location>
</feature>
<dbReference type="PANTHER" id="PTHR30193:SF37">
    <property type="entry name" value="INNER MEMBRANE ABC TRANSPORTER PERMEASE PROTEIN YCJO"/>
    <property type="match status" value="1"/>
</dbReference>
<proteinExistence type="inferred from homology"/>
<evidence type="ECO:0000256" key="6">
    <source>
        <dbReference type="ARBA" id="ARBA00023136"/>
    </source>
</evidence>
<sequence length="293" mass="33053">MRKRKLSKQGIVYAVLTPTVLYFALFFYYPFFTNVVWMFTDYNFLNSAKFVGLKNIAHFFDDPYAWKALKNTFVITLVSTPLTLGVSLALAMAVFYLKLGKAVIRGAIFSTYIVSTIVAAITFKVWFNDELGYVNSILTGLGLKKVAWLTDPFWAMVAIIMLSVWLLMGYFMVIFLAGISGIDTQQLEAGMMDGANKRQLFFRITLPQLKPVMIFSSIIAVSIYLKTYPSVVILTNGGPYRSTETILMYMFDQGFVSRNVGYASVLGIVIFLITMFISLLQLKLTKFFSEQGG</sequence>
<feature type="transmembrane region" description="Helical" evidence="7">
    <location>
        <begin position="200"/>
        <end position="225"/>
    </location>
</feature>
<gene>
    <name evidence="9" type="ORF">ACFQMJ_16315</name>
</gene>
<evidence type="ECO:0000259" key="8">
    <source>
        <dbReference type="PROSITE" id="PS50928"/>
    </source>
</evidence>
<dbReference type="InterPro" id="IPR051393">
    <property type="entry name" value="ABC_transporter_permease"/>
</dbReference>
<dbReference type="CDD" id="cd06261">
    <property type="entry name" value="TM_PBP2"/>
    <property type="match status" value="1"/>
</dbReference>
<dbReference type="EMBL" id="JBHTAI010000009">
    <property type="protein sequence ID" value="MFC7150092.1"/>
    <property type="molecule type" value="Genomic_DNA"/>
</dbReference>
<reference evidence="10" key="1">
    <citation type="journal article" date="2019" name="Int. J. Syst. Evol. Microbiol.">
        <title>The Global Catalogue of Microorganisms (GCM) 10K type strain sequencing project: providing services to taxonomists for standard genome sequencing and annotation.</title>
        <authorList>
            <consortium name="The Broad Institute Genomics Platform"/>
            <consortium name="The Broad Institute Genome Sequencing Center for Infectious Disease"/>
            <person name="Wu L."/>
            <person name="Ma J."/>
        </authorList>
    </citation>
    <scope>NUCLEOTIDE SEQUENCE [LARGE SCALE GENOMIC DNA]</scope>
    <source>
        <strain evidence="10">KCTC 12907</strain>
    </source>
</reference>
<keyword evidence="4 7" id="KW-0812">Transmembrane</keyword>